<evidence type="ECO:0000313" key="2">
    <source>
        <dbReference type="Proteomes" id="UP000314982"/>
    </source>
</evidence>
<protein>
    <submittedName>
        <fullName evidence="1">Uncharacterized protein</fullName>
    </submittedName>
</protein>
<accession>A0A4W5K580</accession>
<reference evidence="1" key="2">
    <citation type="submission" date="2025-08" db="UniProtKB">
        <authorList>
            <consortium name="Ensembl"/>
        </authorList>
    </citation>
    <scope>IDENTIFICATION</scope>
</reference>
<name>A0A4W5K580_9TELE</name>
<dbReference type="AlphaFoldDB" id="A0A4W5K580"/>
<dbReference type="Ensembl" id="ENSHHUT00000005795.1">
    <property type="protein sequence ID" value="ENSHHUP00000005615.1"/>
    <property type="gene ID" value="ENSHHUG00000003467.1"/>
</dbReference>
<evidence type="ECO:0000313" key="1">
    <source>
        <dbReference type="Ensembl" id="ENSHHUP00000005615.1"/>
    </source>
</evidence>
<proteinExistence type="predicted"/>
<sequence>MPCVCKRKTSRGLAPLHVLERAAKEVREGKKSIQTEARDEKIKNEHVPVKGYDRVAEAHKVLSDDMESELAKHIKNLSDQFHVHSSLKCRELAYELAHRNNNHVPDNCINTMGPRSRHTAQEGDAFCHLEMNVLWCEKCKSIPEQQQRTL</sequence>
<organism evidence="1 2">
    <name type="scientific">Hucho hucho</name>
    <name type="common">huchen</name>
    <dbReference type="NCBI Taxonomy" id="62062"/>
    <lineage>
        <taxon>Eukaryota</taxon>
        <taxon>Metazoa</taxon>
        <taxon>Chordata</taxon>
        <taxon>Craniata</taxon>
        <taxon>Vertebrata</taxon>
        <taxon>Euteleostomi</taxon>
        <taxon>Actinopterygii</taxon>
        <taxon>Neopterygii</taxon>
        <taxon>Teleostei</taxon>
        <taxon>Protacanthopterygii</taxon>
        <taxon>Salmoniformes</taxon>
        <taxon>Salmonidae</taxon>
        <taxon>Salmoninae</taxon>
        <taxon>Hucho</taxon>
    </lineage>
</organism>
<reference evidence="2" key="1">
    <citation type="submission" date="2018-06" db="EMBL/GenBank/DDBJ databases">
        <title>Genome assembly of Danube salmon.</title>
        <authorList>
            <person name="Macqueen D.J."/>
            <person name="Gundappa M.K."/>
        </authorList>
    </citation>
    <scope>NUCLEOTIDE SEQUENCE [LARGE SCALE GENOMIC DNA]</scope>
</reference>
<keyword evidence="2" id="KW-1185">Reference proteome</keyword>
<reference evidence="1" key="3">
    <citation type="submission" date="2025-09" db="UniProtKB">
        <authorList>
            <consortium name="Ensembl"/>
        </authorList>
    </citation>
    <scope>IDENTIFICATION</scope>
</reference>
<dbReference type="GeneTree" id="ENSGT00970000196860"/>
<dbReference type="Proteomes" id="UP000314982">
    <property type="component" value="Unassembled WGS sequence"/>
</dbReference>